<dbReference type="Gene3D" id="3.80.10.10">
    <property type="entry name" value="Ribonuclease Inhibitor"/>
    <property type="match status" value="1"/>
</dbReference>
<dbReference type="PANTHER" id="PTHR48051:SF42">
    <property type="entry name" value="LEUCINE-RICH REPEAT-CONTAINING PROTEIN 18-LIKE"/>
    <property type="match status" value="1"/>
</dbReference>
<dbReference type="GeneTree" id="ENSGT00940000156026"/>
<feature type="domain" description="Disease resistance R13L4/SHOC-2-like LRR" evidence="4">
    <location>
        <begin position="119"/>
        <end position="260"/>
    </location>
</feature>
<dbReference type="OMA" id="THVNMLD"/>
<dbReference type="Ensembl" id="ENSCCRT00000114147.1">
    <property type="protein sequence ID" value="ENSCCRP00000177299.1"/>
    <property type="gene ID" value="ENSCCRG00000071143.1"/>
</dbReference>
<dbReference type="SMART" id="SM00369">
    <property type="entry name" value="LRR_TYP"/>
    <property type="match status" value="4"/>
</dbReference>
<feature type="region of interest" description="Disordered" evidence="3">
    <location>
        <begin position="259"/>
        <end position="307"/>
    </location>
</feature>
<dbReference type="SUPFAM" id="SSF52058">
    <property type="entry name" value="L domain-like"/>
    <property type="match status" value="1"/>
</dbReference>
<dbReference type="Proteomes" id="UP001108240">
    <property type="component" value="Unplaced"/>
</dbReference>
<dbReference type="InterPro" id="IPR055414">
    <property type="entry name" value="LRR_R13L4/SHOC2-like"/>
</dbReference>
<keyword evidence="2" id="KW-0677">Repeat</keyword>
<evidence type="ECO:0000256" key="1">
    <source>
        <dbReference type="ARBA" id="ARBA00022614"/>
    </source>
</evidence>
<sequence>MKMDHADGQLSVIAPLGCNGFKNKSSMAKGKRAGGAKDTKITLKMAKNALRVTPDGKLRLDLSNVGIATFPKCLLKLRNIEELDLSRNKLKIIPEFIGQLTRLRWLDLHSNQIEQLPESIGRLASLLYLNLCNNNLDSAGLSPEIGSLRNLQVLNLGMNHLNALPPTLAALTNLTELGLFDNLFTQIPECLNVLPNLMKLNTKRNPVSYTQRDGKDSDSVKTMANLFLVREGDLCHPCLEGCRRKKLLDRSQRMNNFSGLISPNSVARGNQENWRQQTTSSPPSFQKEQARPVRDTNTLSFMNNLYT</sequence>
<reference evidence="5" key="2">
    <citation type="submission" date="2025-09" db="UniProtKB">
        <authorList>
            <consortium name="Ensembl"/>
        </authorList>
    </citation>
    <scope>IDENTIFICATION</scope>
</reference>
<evidence type="ECO:0000313" key="5">
    <source>
        <dbReference type="Ensembl" id="ENSCCRP00000177299.1"/>
    </source>
</evidence>
<evidence type="ECO:0000256" key="2">
    <source>
        <dbReference type="ARBA" id="ARBA00022737"/>
    </source>
</evidence>
<feature type="compositionally biased region" description="Polar residues" evidence="3">
    <location>
        <begin position="295"/>
        <end position="307"/>
    </location>
</feature>
<dbReference type="InterPro" id="IPR050216">
    <property type="entry name" value="LRR_domain-containing"/>
</dbReference>
<evidence type="ECO:0000259" key="4">
    <source>
        <dbReference type="Pfam" id="PF23598"/>
    </source>
</evidence>
<dbReference type="Pfam" id="PF23598">
    <property type="entry name" value="LRR_14"/>
    <property type="match status" value="1"/>
</dbReference>
<dbReference type="InterPro" id="IPR003591">
    <property type="entry name" value="Leu-rich_rpt_typical-subtyp"/>
</dbReference>
<keyword evidence="6" id="KW-1185">Reference proteome</keyword>
<proteinExistence type="predicted"/>
<dbReference type="GO" id="GO:0005737">
    <property type="term" value="C:cytoplasm"/>
    <property type="evidence" value="ECO:0007669"/>
    <property type="project" value="TreeGrafter"/>
</dbReference>
<protein>
    <submittedName>
        <fullName evidence="5">Leucine rich repeat containing 18</fullName>
    </submittedName>
</protein>
<dbReference type="AlphaFoldDB" id="A0A9J8D5F0"/>
<feature type="compositionally biased region" description="Polar residues" evidence="3">
    <location>
        <begin position="259"/>
        <end position="287"/>
    </location>
</feature>
<dbReference type="InterPro" id="IPR032675">
    <property type="entry name" value="LRR_dom_sf"/>
</dbReference>
<keyword evidence="1" id="KW-0433">Leucine-rich repeat</keyword>
<evidence type="ECO:0000313" key="6">
    <source>
        <dbReference type="Proteomes" id="UP001108240"/>
    </source>
</evidence>
<dbReference type="PANTHER" id="PTHR48051">
    <property type="match status" value="1"/>
</dbReference>
<evidence type="ECO:0000256" key="3">
    <source>
        <dbReference type="SAM" id="MobiDB-lite"/>
    </source>
</evidence>
<accession>A0A9J8D5F0</accession>
<name>A0A9J8D5F0_CYPCA</name>
<dbReference type="Pfam" id="PF13855">
    <property type="entry name" value="LRR_8"/>
    <property type="match status" value="1"/>
</dbReference>
<dbReference type="InterPro" id="IPR001611">
    <property type="entry name" value="Leu-rich_rpt"/>
</dbReference>
<organism evidence="5 6">
    <name type="scientific">Cyprinus carpio carpio</name>
    <dbReference type="NCBI Taxonomy" id="630221"/>
    <lineage>
        <taxon>Eukaryota</taxon>
        <taxon>Metazoa</taxon>
        <taxon>Chordata</taxon>
        <taxon>Craniata</taxon>
        <taxon>Vertebrata</taxon>
        <taxon>Euteleostomi</taxon>
        <taxon>Actinopterygii</taxon>
        <taxon>Neopterygii</taxon>
        <taxon>Teleostei</taxon>
        <taxon>Ostariophysi</taxon>
        <taxon>Cypriniformes</taxon>
        <taxon>Cyprinidae</taxon>
        <taxon>Cyprininae</taxon>
        <taxon>Cyprinus</taxon>
    </lineage>
</organism>
<dbReference type="PROSITE" id="PS51450">
    <property type="entry name" value="LRR"/>
    <property type="match status" value="2"/>
</dbReference>
<reference evidence="5" key="1">
    <citation type="submission" date="2025-08" db="UniProtKB">
        <authorList>
            <consortium name="Ensembl"/>
        </authorList>
    </citation>
    <scope>IDENTIFICATION</scope>
</reference>